<gene>
    <name evidence="3" type="ORF">GCM10011360_35390</name>
</gene>
<dbReference type="SUPFAM" id="SSF53850">
    <property type="entry name" value="Periplasmic binding protein-like II"/>
    <property type="match status" value="1"/>
</dbReference>
<dbReference type="AlphaFoldDB" id="A0A917ADX3"/>
<protein>
    <submittedName>
        <fullName evidence="3">ABC transporter substrate-binding protein</fullName>
    </submittedName>
</protein>
<dbReference type="Proteomes" id="UP000612855">
    <property type="component" value="Unassembled WGS sequence"/>
</dbReference>
<evidence type="ECO:0000313" key="3">
    <source>
        <dbReference type="EMBL" id="GGE45087.1"/>
    </source>
</evidence>
<evidence type="ECO:0000313" key="4">
    <source>
        <dbReference type="Proteomes" id="UP000612855"/>
    </source>
</evidence>
<keyword evidence="1 2" id="KW-0732">Signal</keyword>
<comment type="caution">
    <text evidence="3">The sequence shown here is derived from an EMBL/GenBank/DDBJ whole genome shotgun (WGS) entry which is preliminary data.</text>
</comment>
<feature type="chain" id="PRO_5037641177" evidence="2">
    <location>
        <begin position="24"/>
        <end position="347"/>
    </location>
</feature>
<organism evidence="3 4">
    <name type="scientific">Primorskyibacter flagellatus</name>
    <dbReference type="NCBI Taxonomy" id="1387277"/>
    <lineage>
        <taxon>Bacteria</taxon>
        <taxon>Pseudomonadati</taxon>
        <taxon>Pseudomonadota</taxon>
        <taxon>Alphaproteobacteria</taxon>
        <taxon>Rhodobacterales</taxon>
        <taxon>Roseobacteraceae</taxon>
        <taxon>Primorskyibacter</taxon>
    </lineage>
</organism>
<keyword evidence="4" id="KW-1185">Reference proteome</keyword>
<feature type="signal peptide" evidence="2">
    <location>
        <begin position="1"/>
        <end position="23"/>
    </location>
</feature>
<dbReference type="PANTHER" id="PTHR30006">
    <property type="entry name" value="THIAMINE-BINDING PERIPLASMIC PROTEIN-RELATED"/>
    <property type="match status" value="1"/>
</dbReference>
<accession>A0A917ADX3</accession>
<reference evidence="4" key="1">
    <citation type="journal article" date="2019" name="Int. J. Syst. Evol. Microbiol.">
        <title>The Global Catalogue of Microorganisms (GCM) 10K type strain sequencing project: providing services to taxonomists for standard genome sequencing and annotation.</title>
        <authorList>
            <consortium name="The Broad Institute Genomics Platform"/>
            <consortium name="The Broad Institute Genome Sequencing Center for Infectious Disease"/>
            <person name="Wu L."/>
            <person name="Ma J."/>
        </authorList>
    </citation>
    <scope>NUCLEOTIDE SEQUENCE [LARGE SCALE GENOMIC DNA]</scope>
    <source>
        <strain evidence="4">CGMCC 1.12664</strain>
    </source>
</reference>
<dbReference type="Gene3D" id="3.40.190.10">
    <property type="entry name" value="Periplasmic binding protein-like II"/>
    <property type="match status" value="2"/>
</dbReference>
<proteinExistence type="predicted"/>
<sequence>MKRRTFLMTTAAAAALLPLAANAASHMDEKIAPLYEAAKPEGEITWYVVPMDSETAERVGQKFTELYPGIKVNVVRSTATVAFQKLNQDIDSGVANCDVLTTSNVAHAEDLKSRDLLLKYAPMRKGEALAAFQGADPDDFYHITTAGPMGIVYNTDLVSEAEAPKNWPDLLDPKWKGKLAIGHPGFSGYVGIWAVKMEELYGWDYFDKLLEQDPYIGRSSIDVVTTTAAGETAVGAGPMTSALISAEKGNPMATIVPTDGMVIITSPSCILKNAPHPEAAKLFMEFLLGKEIAELTVDQFSTPIRGDVTPREGVAPLTEDNVITATKEQIIDGVSVTAEKFRDTFGI</sequence>
<dbReference type="PIRSF" id="PIRSF002825">
    <property type="entry name" value="CfbpA"/>
    <property type="match status" value="1"/>
</dbReference>
<evidence type="ECO:0000256" key="2">
    <source>
        <dbReference type="SAM" id="SignalP"/>
    </source>
</evidence>
<dbReference type="Pfam" id="PF13343">
    <property type="entry name" value="SBP_bac_6"/>
    <property type="match status" value="1"/>
</dbReference>
<name>A0A917ADX3_9RHOB</name>
<dbReference type="RefSeq" id="WP_188479141.1">
    <property type="nucleotide sequence ID" value="NZ_BMFJ01000002.1"/>
</dbReference>
<dbReference type="InterPro" id="IPR026045">
    <property type="entry name" value="Ferric-bd"/>
</dbReference>
<dbReference type="EMBL" id="BMFJ01000002">
    <property type="protein sequence ID" value="GGE45087.1"/>
    <property type="molecule type" value="Genomic_DNA"/>
</dbReference>
<evidence type="ECO:0000256" key="1">
    <source>
        <dbReference type="ARBA" id="ARBA00022729"/>
    </source>
</evidence>